<feature type="non-terminal residue" evidence="2">
    <location>
        <position position="1"/>
    </location>
</feature>
<gene>
    <name evidence="2" type="ORF">AVEN_5323_1</name>
</gene>
<organism evidence="2 3">
    <name type="scientific">Araneus ventricosus</name>
    <name type="common">Orbweaver spider</name>
    <name type="synonym">Epeira ventricosa</name>
    <dbReference type="NCBI Taxonomy" id="182803"/>
    <lineage>
        <taxon>Eukaryota</taxon>
        <taxon>Metazoa</taxon>
        <taxon>Ecdysozoa</taxon>
        <taxon>Arthropoda</taxon>
        <taxon>Chelicerata</taxon>
        <taxon>Arachnida</taxon>
        <taxon>Araneae</taxon>
        <taxon>Araneomorphae</taxon>
        <taxon>Entelegynae</taxon>
        <taxon>Araneoidea</taxon>
        <taxon>Araneidae</taxon>
        <taxon>Araneus</taxon>
    </lineage>
</organism>
<evidence type="ECO:0000256" key="1">
    <source>
        <dbReference type="SAM" id="MobiDB-lite"/>
    </source>
</evidence>
<proteinExistence type="predicted"/>
<dbReference type="OrthoDB" id="10030726at2759"/>
<reference evidence="2 3" key="1">
    <citation type="journal article" date="2019" name="Sci. Rep.">
        <title>Orb-weaving spider Araneus ventricosus genome elucidates the spidroin gene catalogue.</title>
        <authorList>
            <person name="Kono N."/>
            <person name="Nakamura H."/>
            <person name="Ohtoshi R."/>
            <person name="Moran D.A.P."/>
            <person name="Shinohara A."/>
            <person name="Yoshida Y."/>
            <person name="Fujiwara M."/>
            <person name="Mori M."/>
            <person name="Tomita M."/>
            <person name="Arakawa K."/>
        </authorList>
    </citation>
    <scope>NUCLEOTIDE SEQUENCE [LARGE SCALE GENOMIC DNA]</scope>
</reference>
<accession>A0A4Y2P5G9</accession>
<sequence length="133" mass="14846">FEIQHRKGTSHGNTDALSRRPCKERCKHCTNAEKKFGMETDISVKVLTTEDAWSSSKWESDDGSSCRWQLILPKSRIQEVLRETHDSASGGHFGVMKLWAKPESDSIGIDFAPTSKNGAENATLAEPEKDPKQ</sequence>
<protein>
    <submittedName>
        <fullName evidence="2">Uncharacterized protein</fullName>
    </submittedName>
</protein>
<name>A0A4Y2P5G9_ARAVE</name>
<dbReference type="EMBL" id="BGPR01010464">
    <property type="protein sequence ID" value="GBN46293.1"/>
    <property type="molecule type" value="Genomic_DNA"/>
</dbReference>
<dbReference type="Proteomes" id="UP000499080">
    <property type="component" value="Unassembled WGS sequence"/>
</dbReference>
<feature type="region of interest" description="Disordered" evidence="1">
    <location>
        <begin position="109"/>
        <end position="133"/>
    </location>
</feature>
<evidence type="ECO:0000313" key="3">
    <source>
        <dbReference type="Proteomes" id="UP000499080"/>
    </source>
</evidence>
<dbReference type="AlphaFoldDB" id="A0A4Y2P5G9"/>
<comment type="caution">
    <text evidence="2">The sequence shown here is derived from an EMBL/GenBank/DDBJ whole genome shotgun (WGS) entry which is preliminary data.</text>
</comment>
<evidence type="ECO:0000313" key="2">
    <source>
        <dbReference type="EMBL" id="GBN46293.1"/>
    </source>
</evidence>
<keyword evidence="3" id="KW-1185">Reference proteome</keyword>